<organism evidence="2 3">
    <name type="scientific">Arthrobacter parietis</name>
    <dbReference type="NCBI Taxonomy" id="271434"/>
    <lineage>
        <taxon>Bacteria</taxon>
        <taxon>Bacillati</taxon>
        <taxon>Actinomycetota</taxon>
        <taxon>Actinomycetes</taxon>
        <taxon>Micrococcales</taxon>
        <taxon>Micrococcaceae</taxon>
        <taxon>Arthrobacter</taxon>
    </lineage>
</organism>
<evidence type="ECO:0000256" key="1">
    <source>
        <dbReference type="SAM" id="Phobius"/>
    </source>
</evidence>
<keyword evidence="1" id="KW-0812">Transmembrane</keyword>
<sequence>MKAWQLAVASWLLTALIGFFGLQAWYTIWYYQEPVIDTVSQPGSYIVAVVSGLGLFALSFLFSCAMTVFAGRVASNENRHEGSYNKGS</sequence>
<gene>
    <name evidence="2" type="ORF">GCM10009784_26170</name>
</gene>
<comment type="caution">
    <text evidence="2">The sequence shown here is derived from an EMBL/GenBank/DDBJ whole genome shotgun (WGS) entry which is preliminary data.</text>
</comment>
<proteinExistence type="predicted"/>
<name>A0ABN3B0F1_9MICC</name>
<keyword evidence="1" id="KW-0472">Membrane</keyword>
<feature type="transmembrane region" description="Helical" evidence="1">
    <location>
        <begin position="45"/>
        <end position="70"/>
    </location>
</feature>
<accession>A0ABN3B0F1</accession>
<dbReference type="EMBL" id="BAAAON010000003">
    <property type="protein sequence ID" value="GAA2177060.1"/>
    <property type="molecule type" value="Genomic_DNA"/>
</dbReference>
<keyword evidence="1" id="KW-1133">Transmembrane helix</keyword>
<dbReference type="Proteomes" id="UP001500974">
    <property type="component" value="Unassembled WGS sequence"/>
</dbReference>
<evidence type="ECO:0000313" key="2">
    <source>
        <dbReference type="EMBL" id="GAA2177060.1"/>
    </source>
</evidence>
<keyword evidence="3" id="KW-1185">Reference proteome</keyword>
<protein>
    <submittedName>
        <fullName evidence="2">Uncharacterized protein</fullName>
    </submittedName>
</protein>
<dbReference type="RefSeq" id="WP_346028526.1">
    <property type="nucleotide sequence ID" value="NZ_BAAAON010000003.1"/>
</dbReference>
<evidence type="ECO:0000313" key="3">
    <source>
        <dbReference type="Proteomes" id="UP001500974"/>
    </source>
</evidence>
<reference evidence="2 3" key="1">
    <citation type="journal article" date="2019" name="Int. J. Syst. Evol. Microbiol.">
        <title>The Global Catalogue of Microorganisms (GCM) 10K type strain sequencing project: providing services to taxonomists for standard genome sequencing and annotation.</title>
        <authorList>
            <consortium name="The Broad Institute Genomics Platform"/>
            <consortium name="The Broad Institute Genome Sequencing Center for Infectious Disease"/>
            <person name="Wu L."/>
            <person name="Ma J."/>
        </authorList>
    </citation>
    <scope>NUCLEOTIDE SEQUENCE [LARGE SCALE GENOMIC DNA]</scope>
    <source>
        <strain evidence="2 3">JCM 14917</strain>
    </source>
</reference>